<dbReference type="RefSeq" id="WP_021329264.1">
    <property type="nucleotide sequence ID" value="NZ_AUZJ01000005.1"/>
</dbReference>
<sequence length="707" mass="78024">MLNESDKKRRTALWQASLAMLPDSRFFDILRAYLGKIKTPYNKQNLIEQLSSFFCREQNRKNLLALLDDFDEKIIAALILIPEATQKKLSDFFSGEYVSSEIAARISNLTDRLIIYKDESDKDCSERLHINPLLEDLLAPRIDIARIIPEAQYASRTEGGSFSISPEFIASVVCYIAEKPDLCKADDSLKKIDAAHLKTVFACGTAPVQTLITALLNLSLVKRNENGISVDYARLLSFAELFPKKQYAYLAAASSASLDREGLRSYAELVLDLAASLPGSGVTKRTLLRCMSLLGSSERTQSRFRALIDRSHGKGDDGSDARPPFERIVDAAETFGLFSVAGKTKEGDAIYRVGKAFSDEEKANTSARFVSINSGFTVRLLPGLPLKTLLPLSIFLRVVNFDTTVEFEIDKASVIRAFDFGYTAETICSLLEKYASHGIPQNLRVSIEDWQQLYSSAILYTGYVLKLDEKNSKLIEKNPKAARFIQTKLAEGIYLLNIRNDEDAAAFGKEAGFDCIGKINNLDAEQRSIESSARTKSDAADRTPPSFPPIGSGENRFKDIRKKNAARPEKKQRDKLLSDLHRTLASLDLSKAQKENLSARINNKIILSAEQLGKDTVRSEGAEAGGMDFLGKVRLVESAIASGDMIEVRMPKTDGSAKLETILCTPLSLSKASGDAETTVRIEATKKTATLSVGRAANIKLIKTSIF</sequence>
<dbReference type="STRING" id="1125725.HMPREF1325_1297"/>
<feature type="domain" description="Helicase XPB/Ssl2 N-terminal" evidence="2">
    <location>
        <begin position="405"/>
        <end position="482"/>
    </location>
</feature>
<protein>
    <submittedName>
        <fullName evidence="3">Helicase C-terminal domain protein</fullName>
    </submittedName>
</protein>
<dbReference type="GO" id="GO:0004386">
    <property type="term" value="F:helicase activity"/>
    <property type="evidence" value="ECO:0007669"/>
    <property type="project" value="UniProtKB-KW"/>
</dbReference>
<evidence type="ECO:0000313" key="3">
    <source>
        <dbReference type="EMBL" id="ERF61717.1"/>
    </source>
</evidence>
<dbReference type="eggNOG" id="ENOG5033VMJ">
    <property type="taxonomic scope" value="Bacteria"/>
</dbReference>
<evidence type="ECO:0000313" key="5">
    <source>
        <dbReference type="Proteomes" id="UP000016412"/>
    </source>
</evidence>
<keyword evidence="3" id="KW-0067">ATP-binding</keyword>
<evidence type="ECO:0000313" key="4">
    <source>
        <dbReference type="EMBL" id="ERK04458.1"/>
    </source>
</evidence>
<dbReference type="Proteomes" id="UP000016412">
    <property type="component" value="Unassembled WGS sequence"/>
</dbReference>
<gene>
    <name evidence="4" type="ORF">HMPREF0860_1562</name>
    <name evidence="3" type="ORF">HMPREF1325_1297</name>
</gene>
<proteinExistence type="predicted"/>
<dbReference type="OrthoDB" id="354326at2"/>
<keyword evidence="6" id="KW-1185">Reference proteome</keyword>
<comment type="caution">
    <text evidence="3">The sequence shown here is derived from an EMBL/GenBank/DDBJ whole genome shotgun (WGS) entry which is preliminary data.</text>
</comment>
<organism evidence="3 5">
    <name type="scientific">Treponema socranskii subsp. socranskii VPI DR56BR1116 = ATCC 35536</name>
    <dbReference type="NCBI Taxonomy" id="1125725"/>
    <lineage>
        <taxon>Bacteria</taxon>
        <taxon>Pseudomonadati</taxon>
        <taxon>Spirochaetota</taxon>
        <taxon>Spirochaetia</taxon>
        <taxon>Spirochaetales</taxon>
        <taxon>Treponemataceae</taxon>
        <taxon>Treponema</taxon>
    </lineage>
</organism>
<feature type="compositionally biased region" description="Basic and acidic residues" evidence="1">
    <location>
        <begin position="527"/>
        <end position="541"/>
    </location>
</feature>
<keyword evidence="3" id="KW-0547">Nucleotide-binding</keyword>
<name>U1FC14_TRESO</name>
<dbReference type="EMBL" id="AVQI01000021">
    <property type="protein sequence ID" value="ERK04458.1"/>
    <property type="molecule type" value="Genomic_DNA"/>
</dbReference>
<keyword evidence="3" id="KW-0347">Helicase</keyword>
<reference evidence="5 6" key="1">
    <citation type="submission" date="2013-08" db="EMBL/GenBank/DDBJ databases">
        <authorList>
            <person name="Durkin A.S."/>
            <person name="Haft D.R."/>
            <person name="McCorrison J."/>
            <person name="Torralba M."/>
            <person name="Gillis M."/>
            <person name="Haft D.H."/>
            <person name="Methe B."/>
            <person name="Sutton G."/>
            <person name="Nelson K.E."/>
        </authorList>
    </citation>
    <scope>NUCLEOTIDE SEQUENCE [LARGE SCALE GENOMIC DNA]</scope>
    <source>
        <strain evidence="4 6">ATCC 35536</strain>
        <strain evidence="3 5">VPI DR56BR1116</strain>
    </source>
</reference>
<evidence type="ECO:0000259" key="2">
    <source>
        <dbReference type="Pfam" id="PF13625"/>
    </source>
</evidence>
<evidence type="ECO:0000313" key="6">
    <source>
        <dbReference type="Proteomes" id="UP000016646"/>
    </source>
</evidence>
<keyword evidence="3" id="KW-0378">Hydrolase</keyword>
<dbReference type="PATRIC" id="fig|1125725.3.peg.180"/>
<accession>U1FC14</accession>
<evidence type="ECO:0000256" key="1">
    <source>
        <dbReference type="SAM" id="MobiDB-lite"/>
    </source>
</evidence>
<dbReference type="InterPro" id="IPR032830">
    <property type="entry name" value="XPB/Ssl2_N"/>
</dbReference>
<dbReference type="AlphaFoldDB" id="U1FC14"/>
<feature type="region of interest" description="Disordered" evidence="1">
    <location>
        <begin position="527"/>
        <end position="574"/>
    </location>
</feature>
<dbReference type="Proteomes" id="UP000016646">
    <property type="component" value="Unassembled WGS sequence"/>
</dbReference>
<dbReference type="Pfam" id="PF13625">
    <property type="entry name" value="Helicase_C_3"/>
    <property type="match status" value="1"/>
</dbReference>
<dbReference type="EMBL" id="AUZJ01000005">
    <property type="protein sequence ID" value="ERF61717.1"/>
    <property type="molecule type" value="Genomic_DNA"/>
</dbReference>